<keyword evidence="2" id="KW-1185">Reference proteome</keyword>
<dbReference type="AlphaFoldDB" id="A0A484IGR2"/>
<organism evidence="1 2">
    <name type="scientific">Candidatus Nitrosocosmicus franklandianus</name>
    <dbReference type="NCBI Taxonomy" id="1798806"/>
    <lineage>
        <taxon>Archaea</taxon>
        <taxon>Nitrososphaerota</taxon>
        <taxon>Nitrososphaeria</taxon>
        <taxon>Nitrososphaerales</taxon>
        <taxon>Nitrososphaeraceae</taxon>
        <taxon>Candidatus Nitrosocosmicus</taxon>
    </lineage>
</organism>
<reference evidence="1 2" key="1">
    <citation type="submission" date="2019-02" db="EMBL/GenBank/DDBJ databases">
        <authorList>
            <person name="Lehtovirta-Morley E L."/>
        </authorList>
    </citation>
    <scope>NUCLEOTIDE SEQUENCE [LARGE SCALE GENOMIC DNA]</scope>
    <source>
        <strain evidence="1">NFRAN1</strain>
    </source>
</reference>
<evidence type="ECO:0000313" key="2">
    <source>
        <dbReference type="Proteomes" id="UP000294299"/>
    </source>
</evidence>
<evidence type="ECO:0000313" key="1">
    <source>
        <dbReference type="EMBL" id="VFJ14844.1"/>
    </source>
</evidence>
<sequence>MGSLMVMAWGDNHGIIESRNLGTKFQQAYATHLNSASNKSVGDEIIQQGIVVSQPGSNYPNYHTAYILPHRDDGAVYEGIVSFTATEPVDVFINHRISLDNATLSQINNTKFDNLFLVYPHIAEQGGALPAIPFVVDGISPDYEGTTPSSPLYSATMPFIGDALLLGSNKSKPFIVFYDVSANIVEPEIVNHISDAFVNATENPYVSMRN</sequence>
<name>A0A484IGR2_9ARCH</name>
<gene>
    <name evidence="1" type="ORF">NFRAN_2522</name>
</gene>
<protein>
    <submittedName>
        <fullName evidence="1">Uncharacterized protein</fullName>
    </submittedName>
</protein>
<proteinExistence type="predicted"/>
<accession>A0A484IGR2</accession>
<dbReference type="EMBL" id="LR216287">
    <property type="protein sequence ID" value="VFJ14844.1"/>
    <property type="molecule type" value="Genomic_DNA"/>
</dbReference>
<dbReference type="Proteomes" id="UP000294299">
    <property type="component" value="Chromosome NFRAN"/>
</dbReference>
<dbReference type="KEGG" id="nfn:NFRAN_2522"/>